<dbReference type="InterPro" id="IPR000674">
    <property type="entry name" value="Ald_Oxase/Xan_DH_a/b"/>
</dbReference>
<dbReference type="Pfam" id="PF20256">
    <property type="entry name" value="MoCoBD_2"/>
    <property type="match status" value="1"/>
</dbReference>
<dbReference type="Proteomes" id="UP000682134">
    <property type="component" value="Unassembled WGS sequence"/>
</dbReference>
<keyword evidence="2" id="KW-0560">Oxidoreductase</keyword>
<dbReference type="EMBL" id="JAGIYQ010000013">
    <property type="protein sequence ID" value="MBP0726685.1"/>
    <property type="molecule type" value="Genomic_DNA"/>
</dbReference>
<dbReference type="SUPFAM" id="SSF56003">
    <property type="entry name" value="Molybdenum cofactor-binding domain"/>
    <property type="match status" value="1"/>
</dbReference>
<gene>
    <name evidence="4" type="ORF">J5Y03_16120</name>
</gene>
<dbReference type="Gene3D" id="3.30.365.10">
    <property type="entry name" value="Aldehyde oxidase/xanthine dehydrogenase, molybdopterin binding domain"/>
    <property type="match status" value="4"/>
</dbReference>
<reference evidence="4" key="1">
    <citation type="submission" date="2021-04" db="EMBL/GenBank/DDBJ databases">
        <title>Genome seq and assembly of Bacillus sp.</title>
        <authorList>
            <person name="Chhetri G."/>
        </authorList>
    </citation>
    <scope>NUCLEOTIDE SEQUENCE</scope>
    <source>
        <strain evidence="4">RG28</strain>
    </source>
</reference>
<dbReference type="PANTHER" id="PTHR11908:SF132">
    <property type="entry name" value="ALDEHYDE OXIDASE 1-RELATED"/>
    <property type="match status" value="1"/>
</dbReference>
<dbReference type="Pfam" id="PF02738">
    <property type="entry name" value="MoCoBD_1"/>
    <property type="match status" value="1"/>
</dbReference>
<evidence type="ECO:0000256" key="1">
    <source>
        <dbReference type="ARBA" id="ARBA00022505"/>
    </source>
</evidence>
<dbReference type="InterPro" id="IPR046867">
    <property type="entry name" value="AldOxase/xan_DH_MoCoBD2"/>
</dbReference>
<evidence type="ECO:0000313" key="5">
    <source>
        <dbReference type="Proteomes" id="UP000682134"/>
    </source>
</evidence>
<keyword evidence="1" id="KW-0500">Molybdenum</keyword>
<dbReference type="PANTHER" id="PTHR11908">
    <property type="entry name" value="XANTHINE DEHYDROGENASE"/>
    <property type="match status" value="1"/>
</dbReference>
<proteinExistence type="predicted"/>
<dbReference type="AlphaFoldDB" id="A0A940NLJ4"/>
<sequence length="773" mass="85077">MDYIGKSVIRKESYDKVTGKAKYTHDFIEAGTLQAKMLISPYAHANIVSIDFSEAWKISGVRAILGDEPFPLVGEEIKDRSPIAYKRVRYFGEPVAVVVADTLLNAKKAIDAIKVTYELLPVVLSPREAFQNNSTLVHENLASYEKPEHVFPVPNTNIAHLNKIRKGNIQKGFAESDVVAEFTIAFNPSDHAAMETRCSIAEIRPDGTIIFTTSSQAPFAIKNLMKWYFGIEPGKVIVNTPLVGGGYGGKATVQLEIIAYLASKAVGGERVKLFNTREEDMVTSSVHIGLDATVKLGATKDGVLKAAEIQFLFDGGAYSDKSIDISRAGAVDCTGPYRIEHIWCNSYCMYTNKPFAGAYRGYSHSEVLFAFERTMDVLAEKLYMDPLELRYKNAILPGDTTPTQVVLTSSTVGNVPICIEKLKALMKWDEGQIIQIDERKVRVKGVSCIWKNSTFDPNATSGVIVTFNTDGSVNLLSGVVEIGTGTKTVLAQIFADQMKMDIEKVHVKMLVNTQSTPEHWKTVGSRGTFMAGRAVINAVNNIKRELKERASFILRVQAEELEVGYHKVYLLENPNVNIAIKDIAYGYTFPNGETIWGQIIASGNYTQTNVTYLDPETGKGNPGPEWAVGAQGIEVELDLIDYTYRIIKAYTVADIGRVLNEKGALGQIMGAMSMGIAFGGRETFVFDEYGRILNPQLRTYRPLRFGEEPEFIVEFVETPDVSAPYGARAAGEHGLLGMPAALGNCLSKGLGVQLNSLPLIPELLWRAKQGVQR</sequence>
<evidence type="ECO:0000256" key="2">
    <source>
        <dbReference type="ARBA" id="ARBA00023002"/>
    </source>
</evidence>
<dbReference type="InterPro" id="IPR037165">
    <property type="entry name" value="AldOxase/xan_DH_Mopterin-bd_sf"/>
</dbReference>
<organism evidence="4 5">
    <name type="scientific">Gottfriedia endophytica</name>
    <dbReference type="NCBI Taxonomy" id="2820819"/>
    <lineage>
        <taxon>Bacteria</taxon>
        <taxon>Bacillati</taxon>
        <taxon>Bacillota</taxon>
        <taxon>Bacilli</taxon>
        <taxon>Bacillales</taxon>
        <taxon>Bacillaceae</taxon>
        <taxon>Gottfriedia</taxon>
    </lineage>
</organism>
<dbReference type="GO" id="GO:0016491">
    <property type="term" value="F:oxidoreductase activity"/>
    <property type="evidence" value="ECO:0007669"/>
    <property type="project" value="UniProtKB-KW"/>
</dbReference>
<dbReference type="InterPro" id="IPR036856">
    <property type="entry name" value="Ald_Oxase/Xan_DH_a/b_sf"/>
</dbReference>
<comment type="caution">
    <text evidence="4">The sequence shown here is derived from an EMBL/GenBank/DDBJ whole genome shotgun (WGS) entry which is preliminary data.</text>
</comment>
<dbReference type="GO" id="GO:0005506">
    <property type="term" value="F:iron ion binding"/>
    <property type="evidence" value="ECO:0007669"/>
    <property type="project" value="InterPro"/>
</dbReference>
<dbReference type="RefSeq" id="WP_209407026.1">
    <property type="nucleotide sequence ID" value="NZ_JAGIYQ010000013.1"/>
</dbReference>
<name>A0A940NLJ4_9BACI</name>
<keyword evidence="5" id="KW-1185">Reference proteome</keyword>
<evidence type="ECO:0000313" key="4">
    <source>
        <dbReference type="EMBL" id="MBP0726685.1"/>
    </source>
</evidence>
<dbReference type="SMART" id="SM01008">
    <property type="entry name" value="Ald_Xan_dh_C"/>
    <property type="match status" value="1"/>
</dbReference>
<dbReference type="Gene3D" id="3.90.1170.50">
    <property type="entry name" value="Aldehyde oxidase/xanthine dehydrogenase, a/b hammerhead"/>
    <property type="match status" value="1"/>
</dbReference>
<dbReference type="InterPro" id="IPR016208">
    <property type="entry name" value="Ald_Oxase/xanthine_DH-like"/>
</dbReference>
<dbReference type="InterPro" id="IPR008274">
    <property type="entry name" value="AldOxase/xan_DH_MoCoBD1"/>
</dbReference>
<evidence type="ECO:0000259" key="3">
    <source>
        <dbReference type="SMART" id="SM01008"/>
    </source>
</evidence>
<feature type="domain" description="Aldehyde oxidase/xanthine dehydrogenase a/b hammerhead" evidence="3">
    <location>
        <begin position="18"/>
        <end position="121"/>
    </location>
</feature>
<dbReference type="SUPFAM" id="SSF54665">
    <property type="entry name" value="CO dehydrogenase molybdoprotein N-domain-like"/>
    <property type="match status" value="1"/>
</dbReference>
<protein>
    <submittedName>
        <fullName evidence="4">Xanthine dehydrogenase family protein molybdopterin-binding subunit</fullName>
    </submittedName>
</protein>
<accession>A0A940NLJ4</accession>
<dbReference type="Pfam" id="PF01315">
    <property type="entry name" value="Ald_Xan_dh_C"/>
    <property type="match status" value="1"/>
</dbReference>